<dbReference type="EMBL" id="FZMO01000163">
    <property type="protein sequence ID" value="SNQ48392.1"/>
    <property type="molecule type" value="Genomic_DNA"/>
</dbReference>
<protein>
    <submittedName>
        <fullName evidence="2">Uncharacterized protein</fullName>
    </submittedName>
</protein>
<evidence type="ECO:0000313" key="3">
    <source>
        <dbReference type="Proteomes" id="UP000234331"/>
    </source>
</evidence>
<organism evidence="2 3">
    <name type="scientific">Frankia canadensis</name>
    <dbReference type="NCBI Taxonomy" id="1836972"/>
    <lineage>
        <taxon>Bacteria</taxon>
        <taxon>Bacillati</taxon>
        <taxon>Actinomycetota</taxon>
        <taxon>Actinomycetes</taxon>
        <taxon>Frankiales</taxon>
        <taxon>Frankiaceae</taxon>
        <taxon>Frankia</taxon>
    </lineage>
</organism>
<keyword evidence="3" id="KW-1185">Reference proteome</keyword>
<reference evidence="2 3" key="1">
    <citation type="submission" date="2017-06" db="EMBL/GenBank/DDBJ databases">
        <authorList>
            <person name="Kim H.J."/>
            <person name="Triplett B.A."/>
        </authorList>
    </citation>
    <scope>NUCLEOTIDE SEQUENCE [LARGE SCALE GENOMIC DNA]</scope>
    <source>
        <strain evidence="2">FRACA_ARgP5</strain>
    </source>
</reference>
<name>A0A2I2KRW1_9ACTN</name>
<sequence length="154" mass="16410">MSDRAPTWSGRSRSATQAPRLVLQRGPSTQIAHTAPATGRPSRPLINTTLHNEPTMSPYVIFDSGFSIFGIEKPQVKDLSLAPQKKGGAPFTRLQVECATNCATPAGILTIPDQMLLAVDAPRLPCGGGACGEWRPAEWCTKSNDLATRRSGGP</sequence>
<gene>
    <name evidence="2" type="ORF">FRACA_2450006</name>
</gene>
<feature type="region of interest" description="Disordered" evidence="1">
    <location>
        <begin position="1"/>
        <end position="44"/>
    </location>
</feature>
<dbReference type="AlphaFoldDB" id="A0A2I2KRW1"/>
<dbReference type="Proteomes" id="UP000234331">
    <property type="component" value="Unassembled WGS sequence"/>
</dbReference>
<proteinExistence type="predicted"/>
<evidence type="ECO:0000313" key="2">
    <source>
        <dbReference type="EMBL" id="SNQ48392.1"/>
    </source>
</evidence>
<evidence type="ECO:0000256" key="1">
    <source>
        <dbReference type="SAM" id="MobiDB-lite"/>
    </source>
</evidence>
<accession>A0A2I2KRW1</accession>